<reference evidence="1" key="1">
    <citation type="journal article" date="2014" name="Front. Microbiol.">
        <title>High frequency of phylogenetically diverse reductive dehalogenase-homologous genes in deep subseafloor sedimentary metagenomes.</title>
        <authorList>
            <person name="Kawai M."/>
            <person name="Futagami T."/>
            <person name="Toyoda A."/>
            <person name="Takaki Y."/>
            <person name="Nishi S."/>
            <person name="Hori S."/>
            <person name="Arai W."/>
            <person name="Tsubouchi T."/>
            <person name="Morono Y."/>
            <person name="Uchiyama I."/>
            <person name="Ito T."/>
            <person name="Fujiyama A."/>
            <person name="Inagaki F."/>
            <person name="Takami H."/>
        </authorList>
    </citation>
    <scope>NUCLEOTIDE SEQUENCE</scope>
    <source>
        <strain evidence="1">Expedition CK06-06</strain>
    </source>
</reference>
<sequence>MNLPKAIEIVALEKNGTYESNRQDLKEALTIALVCMSYSGAMIEALGQAEIAQLTKGN</sequence>
<evidence type="ECO:0000313" key="1">
    <source>
        <dbReference type="EMBL" id="GAI28665.1"/>
    </source>
</evidence>
<accession>X1NPD5</accession>
<organism evidence="1">
    <name type="scientific">marine sediment metagenome</name>
    <dbReference type="NCBI Taxonomy" id="412755"/>
    <lineage>
        <taxon>unclassified sequences</taxon>
        <taxon>metagenomes</taxon>
        <taxon>ecological metagenomes</taxon>
    </lineage>
</organism>
<dbReference type="EMBL" id="BARV01023195">
    <property type="protein sequence ID" value="GAI28665.1"/>
    <property type="molecule type" value="Genomic_DNA"/>
</dbReference>
<proteinExistence type="predicted"/>
<comment type="caution">
    <text evidence="1">The sequence shown here is derived from an EMBL/GenBank/DDBJ whole genome shotgun (WGS) entry which is preliminary data.</text>
</comment>
<dbReference type="AlphaFoldDB" id="X1NPD5"/>
<name>X1NPD5_9ZZZZ</name>
<gene>
    <name evidence="1" type="ORF">S06H3_38100</name>
</gene>
<protein>
    <submittedName>
        <fullName evidence="1">Uncharacterized protein</fullName>
    </submittedName>
</protein>